<accession>A0ABU9AR55</accession>
<dbReference type="EMBL" id="JBBUKT010000002">
    <property type="protein sequence ID" value="MEK7950199.1"/>
    <property type="molecule type" value="Genomic_DNA"/>
</dbReference>
<feature type="compositionally biased region" description="Basic and acidic residues" evidence="1">
    <location>
        <begin position="124"/>
        <end position="133"/>
    </location>
</feature>
<evidence type="ECO:0000313" key="2">
    <source>
        <dbReference type="EMBL" id="MEK7950199.1"/>
    </source>
</evidence>
<organism evidence="2 3">
    <name type="scientific">Luteolibacter soli</name>
    <dbReference type="NCBI Taxonomy" id="3135280"/>
    <lineage>
        <taxon>Bacteria</taxon>
        <taxon>Pseudomonadati</taxon>
        <taxon>Verrucomicrobiota</taxon>
        <taxon>Verrucomicrobiia</taxon>
        <taxon>Verrucomicrobiales</taxon>
        <taxon>Verrucomicrobiaceae</taxon>
        <taxon>Luteolibacter</taxon>
    </lineage>
</organism>
<evidence type="ECO:0000256" key="1">
    <source>
        <dbReference type="SAM" id="MobiDB-lite"/>
    </source>
</evidence>
<feature type="region of interest" description="Disordered" evidence="1">
    <location>
        <begin position="124"/>
        <end position="150"/>
    </location>
</feature>
<evidence type="ECO:0000313" key="3">
    <source>
        <dbReference type="Proteomes" id="UP001371305"/>
    </source>
</evidence>
<dbReference type="RefSeq" id="WP_341403631.1">
    <property type="nucleotide sequence ID" value="NZ_JBBUKT010000002.1"/>
</dbReference>
<dbReference type="InterPro" id="IPR011990">
    <property type="entry name" value="TPR-like_helical_dom_sf"/>
</dbReference>
<evidence type="ECO:0008006" key="4">
    <source>
        <dbReference type="Google" id="ProtNLM"/>
    </source>
</evidence>
<dbReference type="SUPFAM" id="SSF48452">
    <property type="entry name" value="TPR-like"/>
    <property type="match status" value="1"/>
</dbReference>
<sequence>MKLQGKIQEMIPIQREIIHASILHGGTERIVNAWNYLSILLGKVCDYPVAEDAARNALEVYSREEHPKLENLGSYHMVLSRILAAQKRFAEGVAEADRAVACFAIFHNPSDEFLAARIEEAERMRQLRDRGEENEVSSPKPHNDRSGPRA</sequence>
<gene>
    <name evidence="2" type="ORF">WKV53_06820</name>
</gene>
<protein>
    <recommendedName>
        <fullName evidence="4">Tetratricopeptide repeat protein</fullName>
    </recommendedName>
</protein>
<feature type="compositionally biased region" description="Basic and acidic residues" evidence="1">
    <location>
        <begin position="141"/>
        <end position="150"/>
    </location>
</feature>
<comment type="caution">
    <text evidence="2">The sequence shown here is derived from an EMBL/GenBank/DDBJ whole genome shotgun (WGS) entry which is preliminary data.</text>
</comment>
<proteinExistence type="predicted"/>
<keyword evidence="3" id="KW-1185">Reference proteome</keyword>
<reference evidence="2 3" key="1">
    <citation type="submission" date="2024-04" db="EMBL/GenBank/DDBJ databases">
        <title>Luteolibacter sp. isolated from soil.</title>
        <authorList>
            <person name="An J."/>
        </authorList>
    </citation>
    <scope>NUCLEOTIDE SEQUENCE [LARGE SCALE GENOMIC DNA]</scope>
    <source>
        <strain evidence="2 3">Y139</strain>
    </source>
</reference>
<name>A0ABU9AR55_9BACT</name>
<dbReference type="Gene3D" id="1.25.40.10">
    <property type="entry name" value="Tetratricopeptide repeat domain"/>
    <property type="match status" value="1"/>
</dbReference>
<dbReference type="Proteomes" id="UP001371305">
    <property type="component" value="Unassembled WGS sequence"/>
</dbReference>